<dbReference type="Proteomes" id="UP000695022">
    <property type="component" value="Unplaced"/>
</dbReference>
<proteinExistence type="inferred from homology"/>
<accession>A0ABM1F368</accession>
<evidence type="ECO:0000313" key="8">
    <source>
        <dbReference type="Proteomes" id="UP000695022"/>
    </source>
</evidence>
<dbReference type="Pfam" id="PF03372">
    <property type="entry name" value="Exo_endo_phos"/>
    <property type="match status" value="1"/>
</dbReference>
<comment type="similarity">
    <text evidence="1">Belongs to the neutral sphingomyelinase family.</text>
</comment>
<dbReference type="Gene3D" id="3.60.10.10">
    <property type="entry name" value="Endonuclease/exonuclease/phosphatase"/>
    <property type="match status" value="1"/>
</dbReference>
<evidence type="ECO:0000256" key="3">
    <source>
        <dbReference type="ARBA" id="ARBA00022729"/>
    </source>
</evidence>
<feature type="domain" description="Endonuclease/exonuclease/phosphatase" evidence="7">
    <location>
        <begin position="90"/>
        <end position="324"/>
    </location>
</feature>
<dbReference type="SUPFAM" id="SSF56219">
    <property type="entry name" value="DNase I-like"/>
    <property type="match status" value="1"/>
</dbReference>
<keyword evidence="3" id="KW-0732">Signal</keyword>
<sequence length="442" mass="49179">MAHVLGKRATTVPQRQRATARTTLVNGRDFPACTTKPEHCELFGLTYERSAPDGGDDGDEPCSSGDKVLCSSLAPTTAQVDTPAHTLNVLTYNIQERFWFISHDGQRERSCRIPAVLRRAFPDVDVIGFQEVFMGGCFPFRLSLRDLLAQHGFPYTTRTVGAIWPPPSLADADPDASKVEPNVDSNVDHKPSFSSSSLTHDHDASKVDSKASKVDRKVGLQITNGGIFIASRWPIVREAQHVYENADALSWDAFAKKGVAYAAVNKTDASGATKLYHVFSTHQQTGVVWETKVGQARELREMARRLGVPSDEPVVYVGDYNVDLYTEPTLLADVLSAMSAQLPAVVGPRACTVSSENDFYPEPKCDWVDYTTYSRDHQRPLHATMESVRPLADEPFPVCYDRGKIFRLGYMWPDDDRCRNRNVPLTDLADHFPLLGRFVFPK</sequence>
<organism evidence="8 9">
    <name type="scientific">Priapulus caudatus</name>
    <name type="common">Priapulid worm</name>
    <dbReference type="NCBI Taxonomy" id="37621"/>
    <lineage>
        <taxon>Eukaryota</taxon>
        <taxon>Metazoa</taxon>
        <taxon>Ecdysozoa</taxon>
        <taxon>Scalidophora</taxon>
        <taxon>Priapulida</taxon>
        <taxon>Priapulimorpha</taxon>
        <taxon>Priapulimorphida</taxon>
        <taxon>Priapulidae</taxon>
        <taxon>Priapulus</taxon>
    </lineage>
</organism>
<gene>
    <name evidence="9" type="primary">LOC106818729</name>
</gene>
<evidence type="ECO:0000259" key="7">
    <source>
        <dbReference type="Pfam" id="PF03372"/>
    </source>
</evidence>
<dbReference type="GeneID" id="106818729"/>
<evidence type="ECO:0000313" key="9">
    <source>
        <dbReference type="RefSeq" id="XP_014678889.1"/>
    </source>
</evidence>
<dbReference type="InterPro" id="IPR017766">
    <property type="entry name" value="Sphingomyelinase/PLipase_C"/>
</dbReference>
<dbReference type="EC" id="3.1.4.12" evidence="2"/>
<dbReference type="PANTHER" id="PTHR16320">
    <property type="entry name" value="SPHINGOMYELINASE FAMILY MEMBER"/>
    <property type="match status" value="1"/>
</dbReference>
<evidence type="ECO:0000256" key="6">
    <source>
        <dbReference type="SAM" id="MobiDB-lite"/>
    </source>
</evidence>
<reference evidence="9" key="1">
    <citation type="submission" date="2025-08" db="UniProtKB">
        <authorList>
            <consortium name="RefSeq"/>
        </authorList>
    </citation>
    <scope>IDENTIFICATION</scope>
</reference>
<comment type="catalytic activity">
    <reaction evidence="5">
        <text>N-(hexadecanoyl)-sphing-4-enine-1-phosphocholine + H2O = N-hexadecanoylsphing-4-enine + phosphocholine + H(+)</text>
        <dbReference type="Rhea" id="RHEA:45644"/>
        <dbReference type="ChEBI" id="CHEBI:15377"/>
        <dbReference type="ChEBI" id="CHEBI:15378"/>
        <dbReference type="ChEBI" id="CHEBI:72959"/>
        <dbReference type="ChEBI" id="CHEBI:78646"/>
        <dbReference type="ChEBI" id="CHEBI:295975"/>
    </reaction>
    <physiologicalReaction direction="left-to-right" evidence="5">
        <dbReference type="Rhea" id="RHEA:45645"/>
    </physiologicalReaction>
</comment>
<evidence type="ECO:0000256" key="5">
    <source>
        <dbReference type="ARBA" id="ARBA00049371"/>
    </source>
</evidence>
<dbReference type="PANTHER" id="PTHR16320:SF23">
    <property type="entry name" value="SPHINGOMYELINASE C 1"/>
    <property type="match status" value="1"/>
</dbReference>
<keyword evidence="4" id="KW-0378">Hydrolase</keyword>
<evidence type="ECO:0000256" key="2">
    <source>
        <dbReference type="ARBA" id="ARBA00012369"/>
    </source>
</evidence>
<feature type="region of interest" description="Disordered" evidence="6">
    <location>
        <begin position="171"/>
        <end position="210"/>
    </location>
</feature>
<dbReference type="CDD" id="cd09078">
    <property type="entry name" value="nSMase"/>
    <property type="match status" value="1"/>
</dbReference>
<evidence type="ECO:0000256" key="1">
    <source>
        <dbReference type="ARBA" id="ARBA00006335"/>
    </source>
</evidence>
<evidence type="ECO:0000256" key="4">
    <source>
        <dbReference type="ARBA" id="ARBA00022801"/>
    </source>
</evidence>
<feature type="compositionally biased region" description="Basic and acidic residues" evidence="6">
    <location>
        <begin position="199"/>
        <end position="210"/>
    </location>
</feature>
<dbReference type="InterPro" id="IPR005135">
    <property type="entry name" value="Endo/exonuclease/phosphatase"/>
</dbReference>
<name>A0ABM1F368_PRICU</name>
<dbReference type="InterPro" id="IPR038772">
    <property type="entry name" value="Sph/SMPD2-like"/>
</dbReference>
<dbReference type="RefSeq" id="XP_014678889.1">
    <property type="nucleotide sequence ID" value="XM_014823403.1"/>
</dbReference>
<dbReference type="InterPro" id="IPR036691">
    <property type="entry name" value="Endo/exonu/phosph_ase_sf"/>
</dbReference>
<protein>
    <recommendedName>
        <fullName evidence="2">sphingomyelin phosphodiesterase</fullName>
        <ecNumber evidence="2">3.1.4.12</ecNumber>
    </recommendedName>
</protein>
<keyword evidence="8" id="KW-1185">Reference proteome</keyword>